<dbReference type="OrthoDB" id="7865213at2"/>
<proteinExistence type="predicted"/>
<comment type="caution">
    <text evidence="1">The sequence shown here is derived from an EMBL/GenBank/DDBJ whole genome shotgun (WGS) entry which is preliminary data.</text>
</comment>
<dbReference type="eggNOG" id="ENOG503015Z">
    <property type="taxonomic scope" value="Bacteria"/>
</dbReference>
<sequence length="135" mass="15049">MLVPNMIPSGNTHRIILSSPEQKTPDIDRIQDIAADATGALRLALQSASDLSQGIAEDIRTELTALERRLERRDTIGDGPRAEIALCIERLGAFLPDDTVEVFRDELRVALNHSERVADLIAADQEIRRLRWLGK</sequence>
<keyword evidence="2" id="KW-1185">Reference proteome</keyword>
<evidence type="ECO:0000313" key="1">
    <source>
        <dbReference type="EMBL" id="KEO54118.1"/>
    </source>
</evidence>
<organism evidence="1 2">
    <name type="scientific">Thioclava pacifica DSM 10166</name>
    <dbReference type="NCBI Taxonomy" id="1353537"/>
    <lineage>
        <taxon>Bacteria</taxon>
        <taxon>Pseudomonadati</taxon>
        <taxon>Pseudomonadota</taxon>
        <taxon>Alphaproteobacteria</taxon>
        <taxon>Rhodobacterales</taxon>
        <taxon>Paracoccaceae</taxon>
        <taxon>Thioclava</taxon>
    </lineage>
</organism>
<accession>A0A074JEZ9</accession>
<reference evidence="1 2" key="1">
    <citation type="submission" date="2013-07" db="EMBL/GenBank/DDBJ databases">
        <title>Thioclava pacifica DSM 10166 Genome Sequencing.</title>
        <authorList>
            <person name="Lai Q."/>
            <person name="Shao Z."/>
        </authorList>
    </citation>
    <scope>NUCLEOTIDE SEQUENCE [LARGE SCALE GENOMIC DNA]</scope>
    <source>
        <strain evidence="1 2">DSM 10166</strain>
    </source>
</reference>
<dbReference type="AlphaFoldDB" id="A0A074JEZ9"/>
<dbReference type="RefSeq" id="WP_038075016.1">
    <property type="nucleotide sequence ID" value="NZ_AUND01000012.1"/>
</dbReference>
<evidence type="ECO:0000313" key="2">
    <source>
        <dbReference type="Proteomes" id="UP000027432"/>
    </source>
</evidence>
<name>A0A074JEZ9_9RHOB</name>
<dbReference type="EMBL" id="AUND01000012">
    <property type="protein sequence ID" value="KEO54118.1"/>
    <property type="molecule type" value="Genomic_DNA"/>
</dbReference>
<gene>
    <name evidence="1" type="ORF">TP2_04150</name>
</gene>
<dbReference type="STRING" id="1353537.TP2_04150"/>
<dbReference type="Proteomes" id="UP000027432">
    <property type="component" value="Unassembled WGS sequence"/>
</dbReference>
<protein>
    <submittedName>
        <fullName evidence="1">Uncharacterized protein</fullName>
    </submittedName>
</protein>